<dbReference type="EMBL" id="ABVL01000009">
    <property type="protein sequence ID" value="EDY19047.1"/>
    <property type="molecule type" value="Genomic_DNA"/>
</dbReference>
<proteinExistence type="predicted"/>
<dbReference type="AlphaFoldDB" id="B4D2T6"/>
<keyword evidence="2" id="KW-1185">Reference proteome</keyword>
<evidence type="ECO:0008006" key="3">
    <source>
        <dbReference type="Google" id="ProtNLM"/>
    </source>
</evidence>
<evidence type="ECO:0000313" key="2">
    <source>
        <dbReference type="Proteomes" id="UP000005824"/>
    </source>
</evidence>
<protein>
    <recommendedName>
        <fullName evidence="3">C2 domain-containing protein</fullName>
    </recommendedName>
</protein>
<accession>B4D2T6</accession>
<sequence>MFHTITALQEVTVTVWKQSPNHTSKPLLRRVSDQPQFHEKLEMKLRPGQTLDEIVMVLAVTDHYGGFFQKWPDHPLEIGGATDCGGYLRIERVK</sequence>
<gene>
    <name evidence="1" type="ORF">CfE428DRAFT_3224</name>
</gene>
<organism evidence="1 2">
    <name type="scientific">Chthoniobacter flavus Ellin428</name>
    <dbReference type="NCBI Taxonomy" id="497964"/>
    <lineage>
        <taxon>Bacteria</taxon>
        <taxon>Pseudomonadati</taxon>
        <taxon>Verrucomicrobiota</taxon>
        <taxon>Spartobacteria</taxon>
        <taxon>Chthoniobacterales</taxon>
        <taxon>Chthoniobacteraceae</taxon>
        <taxon>Chthoniobacter</taxon>
    </lineage>
</organism>
<name>B4D2T6_9BACT</name>
<reference evidence="1 2" key="1">
    <citation type="journal article" date="2011" name="J. Bacteriol.">
        <title>Genome sequence of Chthoniobacter flavus Ellin428, an aerobic heterotrophic soil bacterium.</title>
        <authorList>
            <person name="Kant R."/>
            <person name="van Passel M.W."/>
            <person name="Palva A."/>
            <person name="Lucas S."/>
            <person name="Lapidus A."/>
            <person name="Glavina Del Rio T."/>
            <person name="Dalin E."/>
            <person name="Tice H."/>
            <person name="Bruce D."/>
            <person name="Goodwin L."/>
            <person name="Pitluck S."/>
            <person name="Larimer F.W."/>
            <person name="Land M.L."/>
            <person name="Hauser L."/>
            <person name="Sangwan P."/>
            <person name="de Vos W.M."/>
            <person name="Janssen P.H."/>
            <person name="Smidt H."/>
        </authorList>
    </citation>
    <scope>NUCLEOTIDE SEQUENCE [LARGE SCALE GENOMIC DNA]</scope>
    <source>
        <strain evidence="1 2">Ellin428</strain>
    </source>
</reference>
<dbReference type="Proteomes" id="UP000005824">
    <property type="component" value="Unassembled WGS sequence"/>
</dbReference>
<dbReference type="InParanoid" id="B4D2T6"/>
<evidence type="ECO:0000313" key="1">
    <source>
        <dbReference type="EMBL" id="EDY19047.1"/>
    </source>
</evidence>
<comment type="caution">
    <text evidence="1">The sequence shown here is derived from an EMBL/GenBank/DDBJ whole genome shotgun (WGS) entry which is preliminary data.</text>
</comment>